<dbReference type="GO" id="GO:0006353">
    <property type="term" value="P:DNA-templated transcription termination"/>
    <property type="evidence" value="ECO:0007669"/>
    <property type="project" value="InterPro"/>
</dbReference>
<sequence length="101" mass="11477">MDEVIFEEFKGTGNMELILDRKMADKRIFPAVNVVASGTRKEEILMGSEELNIVWKLRRVLHALEPQAALELLLEKMKGTKSNVEFLMQIQKTTSGPDDSK</sequence>
<dbReference type="PANTHER" id="PTHR46425:SF1">
    <property type="entry name" value="TRANSCRIPTION TERMINATION FACTOR RHO"/>
    <property type="match status" value="1"/>
</dbReference>
<dbReference type="GO" id="GO:0008186">
    <property type="term" value="F:ATP-dependent activity, acting on RNA"/>
    <property type="evidence" value="ECO:0007669"/>
    <property type="project" value="InterPro"/>
</dbReference>
<dbReference type="GO" id="GO:0003723">
    <property type="term" value="F:RNA binding"/>
    <property type="evidence" value="ECO:0007669"/>
    <property type="project" value="InterPro"/>
</dbReference>
<dbReference type="AlphaFoldDB" id="A0A6J7W9M6"/>
<proteinExistence type="predicted"/>
<dbReference type="GO" id="GO:0005524">
    <property type="term" value="F:ATP binding"/>
    <property type="evidence" value="ECO:0007669"/>
    <property type="project" value="InterPro"/>
</dbReference>
<dbReference type="SUPFAM" id="SSF52540">
    <property type="entry name" value="P-loop containing nucleoside triphosphate hydrolases"/>
    <property type="match status" value="1"/>
</dbReference>
<accession>A0A6J7W9M6</accession>
<reference evidence="1" key="1">
    <citation type="submission" date="2020-05" db="EMBL/GenBank/DDBJ databases">
        <authorList>
            <person name="Chiriac C."/>
            <person name="Salcher M."/>
            <person name="Ghai R."/>
            <person name="Kavagutti S V."/>
        </authorList>
    </citation>
    <scope>NUCLEOTIDE SEQUENCE</scope>
</reference>
<protein>
    <submittedName>
        <fullName evidence="1">Unannotated protein</fullName>
    </submittedName>
</protein>
<organism evidence="1">
    <name type="scientific">freshwater metagenome</name>
    <dbReference type="NCBI Taxonomy" id="449393"/>
    <lineage>
        <taxon>unclassified sequences</taxon>
        <taxon>metagenomes</taxon>
        <taxon>ecological metagenomes</taxon>
    </lineage>
</organism>
<name>A0A6J7W9M6_9ZZZZ</name>
<dbReference type="PANTHER" id="PTHR46425">
    <property type="entry name" value="TRANSCRIPTION TERMINATION FACTOR RHO"/>
    <property type="match status" value="1"/>
</dbReference>
<dbReference type="Gene3D" id="3.40.50.300">
    <property type="entry name" value="P-loop containing nucleotide triphosphate hydrolases"/>
    <property type="match status" value="1"/>
</dbReference>
<evidence type="ECO:0000313" key="1">
    <source>
        <dbReference type="EMBL" id="CAB5154656.1"/>
    </source>
</evidence>
<dbReference type="InterPro" id="IPR004665">
    <property type="entry name" value="Term_rho"/>
</dbReference>
<dbReference type="EMBL" id="CAFBRY010000070">
    <property type="protein sequence ID" value="CAB5154656.1"/>
    <property type="molecule type" value="Genomic_DNA"/>
</dbReference>
<dbReference type="InterPro" id="IPR027417">
    <property type="entry name" value="P-loop_NTPase"/>
</dbReference>
<gene>
    <name evidence="1" type="ORF">UFOPK4427_01321</name>
</gene>